<feature type="transmembrane region" description="Helical" evidence="5">
    <location>
        <begin position="45"/>
        <end position="65"/>
    </location>
</feature>
<name>A0A4Q7YNC2_9BACT</name>
<keyword evidence="7" id="KW-1185">Reference proteome</keyword>
<feature type="transmembrane region" description="Helical" evidence="5">
    <location>
        <begin position="104"/>
        <end position="124"/>
    </location>
</feature>
<keyword evidence="4 5" id="KW-0472">Membrane</keyword>
<keyword evidence="2 5" id="KW-0812">Transmembrane</keyword>
<dbReference type="Pfam" id="PF07681">
    <property type="entry name" value="DoxX"/>
    <property type="match status" value="1"/>
</dbReference>
<feature type="transmembrane region" description="Helical" evidence="5">
    <location>
        <begin position="72"/>
        <end position="92"/>
    </location>
</feature>
<gene>
    <name evidence="6" type="ORF">BDD14_0136</name>
</gene>
<dbReference type="RefSeq" id="WP_130417142.1">
    <property type="nucleotide sequence ID" value="NZ_SHKW01000001.1"/>
</dbReference>
<proteinExistence type="predicted"/>
<feature type="transmembrane region" description="Helical" evidence="5">
    <location>
        <begin position="12"/>
        <end position="33"/>
    </location>
</feature>
<evidence type="ECO:0000313" key="6">
    <source>
        <dbReference type="EMBL" id="RZU38848.1"/>
    </source>
</evidence>
<evidence type="ECO:0000256" key="3">
    <source>
        <dbReference type="ARBA" id="ARBA00022989"/>
    </source>
</evidence>
<comment type="subcellular location">
    <subcellularLocation>
        <location evidence="1">Membrane</location>
        <topology evidence="1">Multi-pass membrane protein</topology>
    </subcellularLocation>
</comment>
<reference evidence="6 7" key="1">
    <citation type="submission" date="2019-02" db="EMBL/GenBank/DDBJ databases">
        <title>Genomic Encyclopedia of Archaeal and Bacterial Type Strains, Phase II (KMG-II): from individual species to whole genera.</title>
        <authorList>
            <person name="Goeker M."/>
        </authorList>
    </citation>
    <scope>NUCLEOTIDE SEQUENCE [LARGE SCALE GENOMIC DNA]</scope>
    <source>
        <strain evidence="6 7">DSM 18101</strain>
    </source>
</reference>
<dbReference type="Proteomes" id="UP000292958">
    <property type="component" value="Unassembled WGS sequence"/>
</dbReference>
<keyword evidence="3 5" id="KW-1133">Transmembrane helix</keyword>
<dbReference type="OrthoDB" id="1494630at2"/>
<dbReference type="GO" id="GO:0016020">
    <property type="term" value="C:membrane"/>
    <property type="evidence" value="ECO:0007669"/>
    <property type="project" value="UniProtKB-SubCell"/>
</dbReference>
<accession>A0A4Q7YNC2</accession>
<dbReference type="AlphaFoldDB" id="A0A4Q7YNC2"/>
<evidence type="ECO:0000256" key="2">
    <source>
        <dbReference type="ARBA" id="ARBA00022692"/>
    </source>
</evidence>
<comment type="caution">
    <text evidence="6">The sequence shown here is derived from an EMBL/GenBank/DDBJ whole genome shotgun (WGS) entry which is preliminary data.</text>
</comment>
<evidence type="ECO:0000313" key="7">
    <source>
        <dbReference type="Proteomes" id="UP000292958"/>
    </source>
</evidence>
<evidence type="ECO:0000256" key="5">
    <source>
        <dbReference type="SAM" id="Phobius"/>
    </source>
</evidence>
<evidence type="ECO:0000256" key="1">
    <source>
        <dbReference type="ARBA" id="ARBA00004141"/>
    </source>
</evidence>
<evidence type="ECO:0000256" key="4">
    <source>
        <dbReference type="ARBA" id="ARBA00023136"/>
    </source>
</evidence>
<organism evidence="6 7">
    <name type="scientific">Edaphobacter modestus</name>
    <dbReference type="NCBI Taxonomy" id="388466"/>
    <lineage>
        <taxon>Bacteria</taxon>
        <taxon>Pseudomonadati</taxon>
        <taxon>Acidobacteriota</taxon>
        <taxon>Terriglobia</taxon>
        <taxon>Terriglobales</taxon>
        <taxon>Acidobacteriaceae</taxon>
        <taxon>Edaphobacter</taxon>
    </lineage>
</organism>
<sequence length="135" mass="14538">MFMERYGLIAARILMSIIFLVNGLNVVSQSLALHEMVVHGVPVSLAHSMILGGQVLQAIASIGLVFGIYPRFAALALILFLIPATLMAHAFWQAVGTPLYTVQVINFCKNVCMAGGLAFVAATIEQPVLLPRSTR</sequence>
<protein>
    <submittedName>
        <fullName evidence="6">Putative oxidoreductase</fullName>
    </submittedName>
</protein>
<dbReference type="InterPro" id="IPR032808">
    <property type="entry name" value="DoxX"/>
</dbReference>
<dbReference type="EMBL" id="SHKW01000001">
    <property type="protein sequence ID" value="RZU38848.1"/>
    <property type="molecule type" value="Genomic_DNA"/>
</dbReference>